<gene>
    <name evidence="2" type="ORF">GO620_009845</name>
</gene>
<dbReference type="Proteomes" id="UP000429232">
    <property type="component" value="Chromosome"/>
</dbReference>
<name>A0A7T7FDX9_9SPHI</name>
<sequence length="87" mass="10344">MVDFYCNELDLVIELDGRYHGSEEKYNEDNLRDALLREHNLIIMRFDESEVRDDIDNVIRTIETYILGHQSYKHTPNPSHEGNLTYT</sequence>
<dbReference type="KEGG" id="mgik:GO620_009845"/>
<evidence type="ECO:0000259" key="1">
    <source>
        <dbReference type="Pfam" id="PF04480"/>
    </source>
</evidence>
<evidence type="ECO:0000313" key="3">
    <source>
        <dbReference type="Proteomes" id="UP000429232"/>
    </source>
</evidence>
<dbReference type="InterPro" id="IPR007569">
    <property type="entry name" value="DUF559"/>
</dbReference>
<dbReference type="RefSeq" id="WP_200231127.1">
    <property type="nucleotide sequence ID" value="NZ_CP066775.1"/>
</dbReference>
<dbReference type="PANTHER" id="PTHR38590:SF1">
    <property type="entry name" value="BLL0828 PROTEIN"/>
    <property type="match status" value="1"/>
</dbReference>
<keyword evidence="3" id="KW-1185">Reference proteome</keyword>
<evidence type="ECO:0000313" key="2">
    <source>
        <dbReference type="EMBL" id="QQL51555.1"/>
    </source>
</evidence>
<dbReference type="Pfam" id="PF04480">
    <property type="entry name" value="DUF559"/>
    <property type="match status" value="1"/>
</dbReference>
<dbReference type="AlphaFoldDB" id="A0A7T7FDX9"/>
<organism evidence="2 3">
    <name type="scientific">Mucilaginibacter ginkgonis</name>
    <dbReference type="NCBI Taxonomy" id="2682091"/>
    <lineage>
        <taxon>Bacteria</taxon>
        <taxon>Pseudomonadati</taxon>
        <taxon>Bacteroidota</taxon>
        <taxon>Sphingobacteriia</taxon>
        <taxon>Sphingobacteriales</taxon>
        <taxon>Sphingobacteriaceae</taxon>
        <taxon>Mucilaginibacter</taxon>
    </lineage>
</organism>
<dbReference type="PANTHER" id="PTHR38590">
    <property type="entry name" value="BLL0828 PROTEIN"/>
    <property type="match status" value="1"/>
</dbReference>
<reference evidence="2 3" key="1">
    <citation type="submission" date="2020-12" db="EMBL/GenBank/DDBJ databases">
        <title>HMF7856_wgs.fasta genome submission.</title>
        <authorList>
            <person name="Kang H."/>
            <person name="Kim H."/>
            <person name="Joh K."/>
        </authorList>
    </citation>
    <scope>NUCLEOTIDE SEQUENCE [LARGE SCALE GENOMIC DNA]</scope>
    <source>
        <strain evidence="2 3">HMF7856</strain>
    </source>
</reference>
<feature type="domain" description="DUF559" evidence="1">
    <location>
        <begin position="1"/>
        <end position="64"/>
    </location>
</feature>
<dbReference type="EMBL" id="CP066775">
    <property type="protein sequence ID" value="QQL51555.1"/>
    <property type="molecule type" value="Genomic_DNA"/>
</dbReference>
<proteinExistence type="predicted"/>
<dbReference type="InterPro" id="IPR047216">
    <property type="entry name" value="Endonuclease_DUF559_bact"/>
</dbReference>
<accession>A0A7T7FDX9</accession>
<protein>
    <submittedName>
        <fullName evidence="2">DUF559 domain-containing protein</fullName>
    </submittedName>
</protein>
<dbReference type="Gene3D" id="3.40.960.10">
    <property type="entry name" value="VSR Endonuclease"/>
    <property type="match status" value="1"/>
</dbReference>